<dbReference type="InterPro" id="IPR036412">
    <property type="entry name" value="HAD-like_sf"/>
</dbReference>
<dbReference type="AlphaFoldDB" id="A0A2T3FYF1"/>
<accession>A0A2T3FYF1</accession>
<dbReference type="NCBIfam" id="TIGR00099">
    <property type="entry name" value="Cof-subfamily"/>
    <property type="match status" value="1"/>
</dbReference>
<reference evidence="1" key="2">
    <citation type="journal article" date="2020" name="Microbiol. Resour. Announc.">
        <title>Complete Genome Sequence of Faecalibacillus intestinalis JCM 34082, Isolated from Feces from a Healthy Japanese Female.</title>
        <authorList>
            <person name="Sakamoto M."/>
            <person name="Ikeyama N."/>
            <person name="Toyoda A."/>
            <person name="Murakami T."/>
            <person name="Mori H."/>
            <person name="Ohkuma M."/>
        </authorList>
    </citation>
    <scope>NUCLEOTIDE SEQUENCE</scope>
    <source>
        <strain evidence="1">14EGH31</strain>
    </source>
</reference>
<dbReference type="RefSeq" id="WP_107030079.1">
    <property type="nucleotide sequence ID" value="NZ_AP024085.1"/>
</dbReference>
<evidence type="ECO:0000313" key="1">
    <source>
        <dbReference type="EMBL" id="BCL58793.1"/>
    </source>
</evidence>
<dbReference type="PANTHER" id="PTHR10000:SF8">
    <property type="entry name" value="HAD SUPERFAMILY HYDROLASE-LIKE, TYPE 3"/>
    <property type="match status" value="1"/>
</dbReference>
<dbReference type="GeneID" id="70580947"/>
<dbReference type="Proteomes" id="UP000593842">
    <property type="component" value="Chromosome"/>
</dbReference>
<reference evidence="4" key="3">
    <citation type="submission" date="2020-09" db="EMBL/GenBank/DDBJ databases">
        <title>Complete genome sequencing of Faecalibacillus intestinalis strain 14EGH31.</title>
        <authorList>
            <person name="Sakamoto M."/>
            <person name="Murakami T."/>
            <person name="Mori H."/>
        </authorList>
    </citation>
    <scope>NUCLEOTIDE SEQUENCE [LARGE SCALE GENOMIC DNA]</scope>
    <source>
        <strain evidence="4">14EGH31</strain>
    </source>
</reference>
<dbReference type="EMBL" id="AP024085">
    <property type="protein sequence ID" value="BCL58793.1"/>
    <property type="molecule type" value="Genomic_DNA"/>
</dbReference>
<dbReference type="Pfam" id="PF08282">
    <property type="entry name" value="Hydrolase_3"/>
    <property type="match status" value="1"/>
</dbReference>
<dbReference type="CDD" id="cd07516">
    <property type="entry name" value="HAD_Pase"/>
    <property type="match status" value="1"/>
</dbReference>
<dbReference type="PANTHER" id="PTHR10000">
    <property type="entry name" value="PHOSPHOSERINE PHOSPHATASE"/>
    <property type="match status" value="1"/>
</dbReference>
<dbReference type="SUPFAM" id="SSF56784">
    <property type="entry name" value="HAD-like"/>
    <property type="match status" value="1"/>
</dbReference>
<dbReference type="Gene3D" id="3.30.1240.10">
    <property type="match status" value="1"/>
</dbReference>
<evidence type="ECO:0000313" key="3">
    <source>
        <dbReference type="Proteomes" id="UP000240974"/>
    </source>
</evidence>
<dbReference type="SFLD" id="SFLDG01140">
    <property type="entry name" value="C2.B:_Phosphomannomutase_and_P"/>
    <property type="match status" value="1"/>
</dbReference>
<keyword evidence="3" id="KW-1185">Reference proteome</keyword>
<organism evidence="2 3">
    <name type="scientific">Faecalibacillus intestinalis</name>
    <dbReference type="NCBI Taxonomy" id="1982626"/>
    <lineage>
        <taxon>Bacteria</taxon>
        <taxon>Bacillati</taxon>
        <taxon>Bacillota</taxon>
        <taxon>Erysipelotrichia</taxon>
        <taxon>Erysipelotrichales</taxon>
        <taxon>Coprobacillaceae</taxon>
        <taxon>Faecalibacillus</taxon>
    </lineage>
</organism>
<dbReference type="InterPro" id="IPR000150">
    <property type="entry name" value="Cof"/>
</dbReference>
<keyword evidence="2" id="KW-0378">Hydrolase</keyword>
<dbReference type="GO" id="GO:0000287">
    <property type="term" value="F:magnesium ion binding"/>
    <property type="evidence" value="ECO:0007669"/>
    <property type="project" value="TreeGrafter"/>
</dbReference>
<dbReference type="GO" id="GO:0016791">
    <property type="term" value="F:phosphatase activity"/>
    <property type="evidence" value="ECO:0007669"/>
    <property type="project" value="TreeGrafter"/>
</dbReference>
<protein>
    <submittedName>
        <fullName evidence="2">Cof-type HAD-IIB family hydrolase</fullName>
    </submittedName>
    <submittedName>
        <fullName evidence="1">Haloacid dehalogenase</fullName>
    </submittedName>
</protein>
<reference evidence="2 3" key="1">
    <citation type="journal article" date="2019" name="Int. J. Syst. Evol. Microbiol.">
        <title>Faecalibacillus intestinalis gen. nov., sp. nov. and Faecalibacillus faecis sp. nov., isolated from human faeces.</title>
        <authorList>
            <person name="Seo B."/>
            <person name="Jeon K."/>
            <person name="Baek I."/>
            <person name="Lee Y.M."/>
            <person name="Baek K."/>
            <person name="Ko G."/>
        </authorList>
    </citation>
    <scope>NUCLEOTIDE SEQUENCE [LARGE SCALE GENOMIC DNA]</scope>
    <source>
        <strain evidence="2 3">SNUG30099</strain>
    </source>
</reference>
<name>A0A2T3FYF1_9FIRM</name>
<dbReference type="KEGG" id="fit:Fi14EGH31_25050"/>
<dbReference type="Proteomes" id="UP000240974">
    <property type="component" value="Unassembled WGS sequence"/>
</dbReference>
<proteinExistence type="predicted"/>
<gene>
    <name evidence="2" type="ORF">C7U54_09080</name>
    <name evidence="1" type="ORF">Fi14EGH31_25050</name>
</gene>
<dbReference type="GO" id="GO:0005829">
    <property type="term" value="C:cytosol"/>
    <property type="evidence" value="ECO:0007669"/>
    <property type="project" value="TreeGrafter"/>
</dbReference>
<dbReference type="SFLD" id="SFLDS00003">
    <property type="entry name" value="Haloacid_Dehalogenase"/>
    <property type="match status" value="1"/>
</dbReference>
<dbReference type="Gene3D" id="3.40.50.1000">
    <property type="entry name" value="HAD superfamily/HAD-like"/>
    <property type="match status" value="1"/>
</dbReference>
<evidence type="ECO:0000313" key="4">
    <source>
        <dbReference type="Proteomes" id="UP000593842"/>
    </source>
</evidence>
<evidence type="ECO:0000313" key="2">
    <source>
        <dbReference type="EMBL" id="PST40296.1"/>
    </source>
</evidence>
<sequence length="275" mass="31489">MYRLMFSDLDETLLVNHHVPKVNQEAILKARKEGLKFVPCTGRAFNMIPDILKEIGTYDQAGEYSLCFNGGLIVENKNNKVLHFKGLEFEKAKEIFDNARDLDVCVLVFTLDCCYIFHADEDEIQRKIAQKAKFEVIDDFDISFLKNEKIAKILYEKRDMDYLKVLALKLPQSIQDTCSIAFSSGRYLEMNTKGVDKGYGMRWLVDYLGYDMDETIGIGDNYNDVEMIKTAKLGCAVACARDDIKELAQYVTKKDYDEGAVSEVIEKFVLGEDHE</sequence>
<dbReference type="NCBIfam" id="TIGR01484">
    <property type="entry name" value="HAD-SF-IIB"/>
    <property type="match status" value="1"/>
</dbReference>
<dbReference type="InterPro" id="IPR023214">
    <property type="entry name" value="HAD_sf"/>
</dbReference>
<dbReference type="EMBL" id="PYLQ01000012">
    <property type="protein sequence ID" value="PST40296.1"/>
    <property type="molecule type" value="Genomic_DNA"/>
</dbReference>
<dbReference type="InterPro" id="IPR006379">
    <property type="entry name" value="HAD-SF_hydro_IIB"/>
</dbReference>